<keyword evidence="3" id="KW-1185">Reference proteome</keyword>
<gene>
    <name evidence="2" type="ORF">FVE85_0907</name>
</gene>
<feature type="compositionally biased region" description="Basic and acidic residues" evidence="1">
    <location>
        <begin position="255"/>
        <end position="265"/>
    </location>
</feature>
<dbReference type="Proteomes" id="UP000324585">
    <property type="component" value="Unassembled WGS sequence"/>
</dbReference>
<name>A0A5J4Z1H0_PORPP</name>
<organism evidence="2 3">
    <name type="scientific">Porphyridium purpureum</name>
    <name type="common">Red alga</name>
    <name type="synonym">Porphyridium cruentum</name>
    <dbReference type="NCBI Taxonomy" id="35688"/>
    <lineage>
        <taxon>Eukaryota</taxon>
        <taxon>Rhodophyta</taxon>
        <taxon>Bangiophyceae</taxon>
        <taxon>Porphyridiales</taxon>
        <taxon>Porphyridiaceae</taxon>
        <taxon>Porphyridium</taxon>
    </lineage>
</organism>
<comment type="caution">
    <text evidence="2">The sequence shown here is derived from an EMBL/GenBank/DDBJ whole genome shotgun (WGS) entry which is preliminary data.</text>
</comment>
<dbReference type="AlphaFoldDB" id="A0A5J4Z1H0"/>
<dbReference type="EMBL" id="VRMN01000002">
    <property type="protein sequence ID" value="KAA8497178.1"/>
    <property type="molecule type" value="Genomic_DNA"/>
</dbReference>
<sequence length="453" mass="50341">MAGYGRVRRRGLSVTVKILGFLGCALYAFSVNAIPMDTSAAALREYYSKYKDSTTLGDDMMANFASQASSEQRYQNADPELFAEVAENARSESELKQIAAHSNKQATSASEFVGDIAGFFSHMFDWGSRNSQESNIGLQHASADSVDVQRQAESALGRASNQNSAAAGEASDGRSHGSMDFAKRAAKAYSMGKLAVEYESNVEDDNGDFGSLFLDGSRRGTRKDVDQLVQEDTSLERELRHAGFELDASTAQRQNAEHPRKRVEEPQAVPLGSTDVSKPWSGALGARTRRNARHLSNEYLINEEHGLRGLDDPTMEALAVQRALLDDYNDGLSKLQQLRNRIHDLNMMHEMMTHSLENMNEIIENMGDRMADTIINQKQICQGAYTYALYPSYVDGKALLRKISMEPFGLTLRRPSFCPSLKMPLIKFELKPNPMHEVHTNDPRPWQFGHGVA</sequence>
<evidence type="ECO:0000313" key="2">
    <source>
        <dbReference type="EMBL" id="KAA8497178.1"/>
    </source>
</evidence>
<protein>
    <submittedName>
        <fullName evidence="2">Uncharacterized protein</fullName>
    </submittedName>
</protein>
<reference evidence="3" key="1">
    <citation type="journal article" date="2019" name="Nat. Commun.">
        <title>Expansion of phycobilisome linker gene families in mesophilic red algae.</title>
        <authorList>
            <person name="Lee J."/>
            <person name="Kim D."/>
            <person name="Bhattacharya D."/>
            <person name="Yoon H.S."/>
        </authorList>
    </citation>
    <scope>NUCLEOTIDE SEQUENCE [LARGE SCALE GENOMIC DNA]</scope>
    <source>
        <strain evidence="3">CCMP 1328</strain>
    </source>
</reference>
<feature type="region of interest" description="Disordered" evidence="1">
    <location>
        <begin position="140"/>
        <end position="177"/>
    </location>
</feature>
<accession>A0A5J4Z1H0</accession>
<evidence type="ECO:0000313" key="3">
    <source>
        <dbReference type="Proteomes" id="UP000324585"/>
    </source>
</evidence>
<feature type="region of interest" description="Disordered" evidence="1">
    <location>
        <begin position="243"/>
        <end position="285"/>
    </location>
</feature>
<evidence type="ECO:0000256" key="1">
    <source>
        <dbReference type="SAM" id="MobiDB-lite"/>
    </source>
</evidence>
<proteinExistence type="predicted"/>